<organism evidence="1">
    <name type="scientific">marine sediment metagenome</name>
    <dbReference type="NCBI Taxonomy" id="412755"/>
    <lineage>
        <taxon>unclassified sequences</taxon>
        <taxon>metagenomes</taxon>
        <taxon>ecological metagenomes</taxon>
    </lineage>
</organism>
<feature type="non-terminal residue" evidence="1">
    <location>
        <position position="64"/>
    </location>
</feature>
<comment type="caution">
    <text evidence="1">The sequence shown here is derived from an EMBL/GenBank/DDBJ whole genome shotgun (WGS) entry which is preliminary data.</text>
</comment>
<sequence length="64" mass="6774">MVRVIAIIVAGVALGMTIAWVGADRADRTAAAREQAVLLRTDAEGLWTQVAQLDPSQALDARIS</sequence>
<name>X0V326_9ZZZZ</name>
<dbReference type="AlphaFoldDB" id="X0V326"/>
<accession>X0V326</accession>
<evidence type="ECO:0000313" key="1">
    <source>
        <dbReference type="EMBL" id="GAG06938.1"/>
    </source>
</evidence>
<dbReference type="EMBL" id="BARS01027006">
    <property type="protein sequence ID" value="GAG06938.1"/>
    <property type="molecule type" value="Genomic_DNA"/>
</dbReference>
<protein>
    <submittedName>
        <fullName evidence="1">Uncharacterized protein</fullName>
    </submittedName>
</protein>
<reference evidence="1" key="1">
    <citation type="journal article" date="2014" name="Front. Microbiol.">
        <title>High frequency of phylogenetically diverse reductive dehalogenase-homologous genes in deep subseafloor sedimentary metagenomes.</title>
        <authorList>
            <person name="Kawai M."/>
            <person name="Futagami T."/>
            <person name="Toyoda A."/>
            <person name="Takaki Y."/>
            <person name="Nishi S."/>
            <person name="Hori S."/>
            <person name="Arai W."/>
            <person name="Tsubouchi T."/>
            <person name="Morono Y."/>
            <person name="Uchiyama I."/>
            <person name="Ito T."/>
            <person name="Fujiyama A."/>
            <person name="Inagaki F."/>
            <person name="Takami H."/>
        </authorList>
    </citation>
    <scope>NUCLEOTIDE SEQUENCE</scope>
    <source>
        <strain evidence="1">Expedition CK06-06</strain>
    </source>
</reference>
<proteinExistence type="predicted"/>
<gene>
    <name evidence="1" type="ORF">S01H1_42459</name>
</gene>